<proteinExistence type="predicted"/>
<keyword evidence="8" id="KW-1133">Transmembrane helix</keyword>
<feature type="transmembrane region" description="Helical" evidence="8">
    <location>
        <begin position="198"/>
        <end position="217"/>
    </location>
</feature>
<dbReference type="SUPFAM" id="SSF158911">
    <property type="entry name" value="NEAT domain-like"/>
    <property type="match status" value="1"/>
</dbReference>
<name>A0ABN5ABS6_9BACI</name>
<keyword evidence="8" id="KW-0812">Transmembrane</keyword>
<dbReference type="Gene3D" id="2.60.40.1850">
    <property type="match status" value="1"/>
</dbReference>
<reference evidence="11 12" key="1">
    <citation type="submission" date="2017-06" db="EMBL/GenBank/DDBJ databases">
        <title>Genome sequence of Bacillus sonorensis strain SRCM101395.</title>
        <authorList>
            <person name="Cho S.H."/>
        </authorList>
    </citation>
    <scope>NUCLEOTIDE SEQUENCE [LARGE SCALE GENOMIC DNA]</scope>
    <source>
        <strain evidence="11 12">SRCM101395</strain>
    </source>
</reference>
<evidence type="ECO:0000256" key="2">
    <source>
        <dbReference type="ARBA" id="ARBA00022512"/>
    </source>
</evidence>
<keyword evidence="3" id="KW-0964">Secreted</keyword>
<evidence type="ECO:0000256" key="7">
    <source>
        <dbReference type="SAM" id="MobiDB-lite"/>
    </source>
</evidence>
<feature type="region of interest" description="Disordered" evidence="7">
    <location>
        <begin position="153"/>
        <end position="193"/>
    </location>
</feature>
<dbReference type="InterPro" id="IPR050436">
    <property type="entry name" value="IsdA"/>
</dbReference>
<dbReference type="CDD" id="cd06920">
    <property type="entry name" value="NEAT"/>
    <property type="match status" value="1"/>
</dbReference>
<feature type="domain" description="NEAT" evidence="10">
    <location>
        <begin position="32"/>
        <end position="153"/>
    </location>
</feature>
<evidence type="ECO:0000256" key="8">
    <source>
        <dbReference type="SAM" id="Phobius"/>
    </source>
</evidence>
<evidence type="ECO:0000256" key="6">
    <source>
        <dbReference type="ARBA" id="ARBA00023088"/>
    </source>
</evidence>
<dbReference type="Proteomes" id="UP000196877">
    <property type="component" value="Chromosome"/>
</dbReference>
<evidence type="ECO:0000256" key="1">
    <source>
        <dbReference type="ARBA" id="ARBA00004168"/>
    </source>
</evidence>
<keyword evidence="5" id="KW-0408">Iron</keyword>
<keyword evidence="4 9" id="KW-0732">Signal</keyword>
<organism evidence="11 12">
    <name type="scientific">Bacillus sonorensis</name>
    <dbReference type="NCBI Taxonomy" id="119858"/>
    <lineage>
        <taxon>Bacteria</taxon>
        <taxon>Bacillati</taxon>
        <taxon>Bacillota</taxon>
        <taxon>Bacilli</taxon>
        <taxon>Bacillales</taxon>
        <taxon>Bacillaceae</taxon>
        <taxon>Bacillus</taxon>
    </lineage>
</organism>
<accession>A0ABN5ABS6</accession>
<dbReference type="PANTHER" id="PTHR37824:SF1">
    <property type="entry name" value="IRON-REGULATED SURFACE DETERMINANT PROTEIN C"/>
    <property type="match status" value="1"/>
</dbReference>
<evidence type="ECO:0000256" key="9">
    <source>
        <dbReference type="SAM" id="SignalP"/>
    </source>
</evidence>
<evidence type="ECO:0000313" key="11">
    <source>
        <dbReference type="EMBL" id="ASB88240.1"/>
    </source>
</evidence>
<dbReference type="RefSeq" id="WP_006637681.1">
    <property type="nucleotide sequence ID" value="NZ_BORD01000003.1"/>
</dbReference>
<keyword evidence="2" id="KW-0134">Cell wall</keyword>
<dbReference type="SMART" id="SM00725">
    <property type="entry name" value="NEAT"/>
    <property type="match status" value="1"/>
</dbReference>
<comment type="subcellular location">
    <subcellularLocation>
        <location evidence="1">Secreted</location>
        <location evidence="1">Cell wall</location>
        <topology evidence="1">Peptidoglycan-anchor</topology>
    </subcellularLocation>
</comment>
<dbReference type="EMBL" id="CP021920">
    <property type="protein sequence ID" value="ASB88240.1"/>
    <property type="molecule type" value="Genomic_DNA"/>
</dbReference>
<dbReference type="PANTHER" id="PTHR37824">
    <property type="entry name" value="IRON-REGULATED SURFACE DETERMINANT PROTEIN C"/>
    <property type="match status" value="1"/>
</dbReference>
<keyword evidence="6" id="KW-0572">Peptidoglycan-anchor</keyword>
<gene>
    <name evidence="11" type="ORF">S101395_01731</name>
</gene>
<dbReference type="InterPro" id="IPR037250">
    <property type="entry name" value="NEAT_dom_sf"/>
</dbReference>
<dbReference type="InterPro" id="IPR017502">
    <property type="entry name" value="Sortase_SrtB_target"/>
</dbReference>
<dbReference type="InterPro" id="IPR006635">
    <property type="entry name" value="NEAT_dom"/>
</dbReference>
<dbReference type="Pfam" id="PF05031">
    <property type="entry name" value="NEAT"/>
    <property type="match status" value="1"/>
</dbReference>
<evidence type="ECO:0000256" key="4">
    <source>
        <dbReference type="ARBA" id="ARBA00022729"/>
    </source>
</evidence>
<evidence type="ECO:0000256" key="5">
    <source>
        <dbReference type="ARBA" id="ARBA00023004"/>
    </source>
</evidence>
<feature type="chain" id="PRO_5045551194" evidence="9">
    <location>
        <begin position="29"/>
        <end position="223"/>
    </location>
</feature>
<evidence type="ECO:0000259" key="10">
    <source>
        <dbReference type="PROSITE" id="PS50978"/>
    </source>
</evidence>
<feature type="signal peptide" evidence="9">
    <location>
        <begin position="1"/>
        <end position="28"/>
    </location>
</feature>
<dbReference type="NCBIfam" id="TIGR03063">
    <property type="entry name" value="srtB_target"/>
    <property type="match status" value="1"/>
</dbReference>
<evidence type="ECO:0000313" key="12">
    <source>
        <dbReference type="Proteomes" id="UP000196877"/>
    </source>
</evidence>
<protein>
    <submittedName>
        <fullName evidence="11">Iron-regulated surface determinant protein C</fullName>
    </submittedName>
</protein>
<dbReference type="InterPro" id="IPR019909">
    <property type="entry name" value="Haem_uptake_protein_IsdC"/>
</dbReference>
<dbReference type="GeneID" id="92854246"/>
<keyword evidence="12" id="KW-1185">Reference proteome</keyword>
<dbReference type="PROSITE" id="PS50978">
    <property type="entry name" value="NEAT"/>
    <property type="match status" value="1"/>
</dbReference>
<keyword evidence="8" id="KW-0472">Membrane</keyword>
<dbReference type="NCBIfam" id="TIGR03656">
    <property type="entry name" value="IsdC"/>
    <property type="match status" value="1"/>
</dbReference>
<evidence type="ECO:0000256" key="3">
    <source>
        <dbReference type="ARBA" id="ARBA00022525"/>
    </source>
</evidence>
<sequence>MKKCLIILASSCMVLLSMLLSPLSAALAASELKDGTYSVGYTVMKAEGNAVSMANDYWLKPAKLIVKNGKITVQMKIKNSDWVTEFKVPGNGGYVDTQVISKDKAQNTRTVQFAVSSLAKPIKSKIHVTVKSADYDHDYTIQLKFDTGSIQQLGTSGDNSKDTEAAAAGSSSSNKEKTNSSQSEQAEANPQTGDSNKAGWMILLIVVSGGLLARQFAIRNKRV</sequence>